<accession>A0A2B7XN96</accession>
<dbReference type="EMBL" id="PDNB01000087">
    <property type="protein sequence ID" value="PGH10241.1"/>
    <property type="molecule type" value="Genomic_DNA"/>
</dbReference>
<dbReference type="OrthoDB" id="1045822at2759"/>
<keyword evidence="1" id="KW-0472">Membrane</keyword>
<dbReference type="NCBIfam" id="TIGR01571">
    <property type="entry name" value="A_thal_Cys_rich"/>
    <property type="match status" value="1"/>
</dbReference>
<reference evidence="2 3" key="1">
    <citation type="submission" date="2017-10" db="EMBL/GenBank/DDBJ databases">
        <title>Comparative genomics in systemic dimorphic fungi from Ajellomycetaceae.</title>
        <authorList>
            <person name="Munoz J.F."/>
            <person name="Mcewen J.G."/>
            <person name="Clay O.K."/>
            <person name="Cuomo C.A."/>
        </authorList>
    </citation>
    <scope>NUCLEOTIDE SEQUENCE [LARGE SCALE GENOMIC DNA]</scope>
    <source>
        <strain evidence="2 3">UAMH5409</strain>
    </source>
</reference>
<evidence type="ECO:0008006" key="4">
    <source>
        <dbReference type="Google" id="ProtNLM"/>
    </source>
</evidence>
<keyword evidence="1" id="KW-1133">Transmembrane helix</keyword>
<dbReference type="InterPro" id="IPR006461">
    <property type="entry name" value="PLAC_motif_containing"/>
</dbReference>
<protein>
    <recommendedName>
        <fullName evidence="4">PLAC8 family protein</fullName>
    </recommendedName>
</protein>
<dbReference type="Pfam" id="PF04749">
    <property type="entry name" value="PLAC8"/>
    <property type="match status" value="2"/>
</dbReference>
<proteinExistence type="predicted"/>
<evidence type="ECO:0000313" key="2">
    <source>
        <dbReference type="EMBL" id="PGH10241.1"/>
    </source>
</evidence>
<dbReference type="PANTHER" id="PTHR15907">
    <property type="entry name" value="DUF614 FAMILY PROTEIN-RELATED"/>
    <property type="match status" value="1"/>
</dbReference>
<dbReference type="STRING" id="1447875.A0A2B7XN96"/>
<keyword evidence="1" id="KW-0812">Transmembrane</keyword>
<evidence type="ECO:0000313" key="3">
    <source>
        <dbReference type="Proteomes" id="UP000223968"/>
    </source>
</evidence>
<organism evidence="2 3">
    <name type="scientific">Helicocarpus griseus UAMH5409</name>
    <dbReference type="NCBI Taxonomy" id="1447875"/>
    <lineage>
        <taxon>Eukaryota</taxon>
        <taxon>Fungi</taxon>
        <taxon>Dikarya</taxon>
        <taxon>Ascomycota</taxon>
        <taxon>Pezizomycotina</taxon>
        <taxon>Eurotiomycetes</taxon>
        <taxon>Eurotiomycetidae</taxon>
        <taxon>Onygenales</taxon>
        <taxon>Ajellomycetaceae</taxon>
        <taxon>Helicocarpus</taxon>
    </lineage>
</organism>
<gene>
    <name evidence="2" type="ORF">AJ79_05496</name>
</gene>
<dbReference type="Proteomes" id="UP000223968">
    <property type="component" value="Unassembled WGS sequence"/>
</dbReference>
<sequence>MSGTDSPANPNWTNSFWDCFNPIDTCLMGWCCPCILFGKTQARINDPSLQNYSPVNDNCLIFCGLNCFAAAFLIVAKKRIELRERFGITQTHLEKFLKMEPGHIKAKHNIEESMVQDCLSAFFCPCCTLVQEEKEVLARQAAGQTGYQKPSGMNYPPV</sequence>
<evidence type="ECO:0000256" key="1">
    <source>
        <dbReference type="SAM" id="Phobius"/>
    </source>
</evidence>
<comment type="caution">
    <text evidence="2">The sequence shown here is derived from an EMBL/GenBank/DDBJ whole genome shotgun (WGS) entry which is preliminary data.</text>
</comment>
<dbReference type="AlphaFoldDB" id="A0A2B7XN96"/>
<name>A0A2B7XN96_9EURO</name>
<feature type="transmembrane region" description="Helical" evidence="1">
    <location>
        <begin position="55"/>
        <end position="76"/>
    </location>
</feature>
<keyword evidence="3" id="KW-1185">Reference proteome</keyword>